<dbReference type="GO" id="GO:0072686">
    <property type="term" value="C:mitotic spindle"/>
    <property type="evidence" value="ECO:0007669"/>
    <property type="project" value="TreeGrafter"/>
</dbReference>
<sequence>MPKPKRIRSTHTRSIDLQSESVDEEERESKRLKDSGQDNILGRKVRERSKAPTTMAATRSSATHTSSDQAPKEIKPQKSTRANSKRLVATEQRREPLQVSAEEADILGLQATQTTEENSIIVTKNSKTLKGSRKRLQTDSVPQNTINSSYPDDYKSLSRQAPRKRGRSKKETSSDEAAEKVIPETQQIQSDVGEGAEDEIDATKTNIDLNSTSQLSCSLTYQEANKKLRTKSPSESGDNMELISGQDFSQTSDKYQKLLRKYRELKETGLKEADKIFDAFKDQCKEKSKVTHDYISKLKDELATQAVSVEEMSNLRNKIASANEEISLLHEKNNELEKSLAETQVENKILSTKLAANRTAVLSGKNYSSNVPGSAIKVNGGTRIVGTAEAAQTAQLKEDMYSDLTGLLIRSVTRGADEDYFDCIQTGRNGSKSSTLVLLKWNLTHHIIALHFKLATGNEKSAESYEHIQCSYTPLLDPNRDKSLMELLPDYLVDEITFPRPHAAKFYARVVKVITEKPL</sequence>
<dbReference type="PANTHER" id="PTHR28006:SF1">
    <property type="entry name" value="MONOPOLIN COMPLEX SUBUNIT CSM1"/>
    <property type="match status" value="1"/>
</dbReference>
<dbReference type="CDD" id="cd23787">
    <property type="entry name" value="RWD_CSM1"/>
    <property type="match status" value="1"/>
</dbReference>
<dbReference type="HOGENOM" id="CLU_029214_1_0_1"/>
<dbReference type="GO" id="GO:0045144">
    <property type="term" value="P:meiotic sister chromatid segregation"/>
    <property type="evidence" value="ECO:0007669"/>
    <property type="project" value="TreeGrafter"/>
</dbReference>
<feature type="compositionally biased region" description="Polar residues" evidence="2">
    <location>
        <begin position="110"/>
        <end position="129"/>
    </location>
</feature>
<proteinExistence type="predicted"/>
<dbReference type="InterPro" id="IPR038608">
    <property type="entry name" value="Csm1/Pcs1_C_sf"/>
</dbReference>
<evidence type="ECO:0000259" key="3">
    <source>
        <dbReference type="Pfam" id="PF12539"/>
    </source>
</evidence>
<reference evidence="4" key="2">
    <citation type="submission" date="2013-01" db="EMBL/GenBank/DDBJ databases">
        <title>The wheat powdery mildew genome reveals unique evolution of an obligate biotroph.</title>
        <authorList>
            <person name="Oberhaensli S."/>
            <person name="Wicker T."/>
            <person name="Keller B."/>
        </authorList>
    </citation>
    <scope>NUCLEOTIDE SEQUENCE</scope>
    <source>
        <strain evidence="4">96224</strain>
    </source>
</reference>
<dbReference type="GO" id="GO:0034506">
    <property type="term" value="C:chromosome, centromeric core domain"/>
    <property type="evidence" value="ECO:0007669"/>
    <property type="project" value="TreeGrafter"/>
</dbReference>
<feature type="compositionally biased region" description="Basic and acidic residues" evidence="2">
    <location>
        <begin position="27"/>
        <end position="36"/>
    </location>
</feature>
<evidence type="ECO:0000256" key="2">
    <source>
        <dbReference type="SAM" id="MobiDB-lite"/>
    </source>
</evidence>
<feature type="compositionally biased region" description="Basic residues" evidence="2">
    <location>
        <begin position="1"/>
        <end position="11"/>
    </location>
</feature>
<reference evidence="6" key="1">
    <citation type="journal article" date="2013" name="Nat. Genet.">
        <title>The wheat powdery mildew genome shows the unique evolution of an obligate biotroph.</title>
        <authorList>
            <person name="Wicker T."/>
            <person name="Oberhaensli S."/>
            <person name="Parlange F."/>
            <person name="Buchmann J.P."/>
            <person name="Shatalina M."/>
            <person name="Roffler S."/>
            <person name="Ben-David R."/>
            <person name="Dolezel J."/>
            <person name="Simkova H."/>
            <person name="Schulze-Lefert P."/>
            <person name="Spanu P.D."/>
            <person name="Bruggmann R."/>
            <person name="Amselem J."/>
            <person name="Quesneville H."/>
            <person name="Ver Loren van Themaat E."/>
            <person name="Paape T."/>
            <person name="Shimizu K.K."/>
            <person name="Keller B."/>
        </authorList>
    </citation>
    <scope>NUCLEOTIDE SEQUENCE [LARGE SCALE GENOMIC DNA]</scope>
    <source>
        <strain evidence="6">96224</strain>
    </source>
</reference>
<evidence type="ECO:0000256" key="1">
    <source>
        <dbReference type="SAM" id="Coils"/>
    </source>
</evidence>
<dbReference type="Pfam" id="PF12539">
    <property type="entry name" value="Csm1"/>
    <property type="match status" value="1"/>
</dbReference>
<evidence type="ECO:0000313" key="6">
    <source>
        <dbReference type="Proteomes" id="UP000053110"/>
    </source>
</evidence>
<dbReference type="EMBL" id="KE373646">
    <property type="protein sequence ID" value="EPQ67345.1"/>
    <property type="molecule type" value="Genomic_DNA"/>
</dbReference>
<dbReference type="PANTHER" id="PTHR28006">
    <property type="entry name" value="MONOPOLIN COMPLEX SUBUNIT CSM1"/>
    <property type="match status" value="1"/>
</dbReference>
<dbReference type="GO" id="GO:0005730">
    <property type="term" value="C:nucleolus"/>
    <property type="evidence" value="ECO:0007669"/>
    <property type="project" value="TreeGrafter"/>
</dbReference>
<feature type="coiled-coil region" evidence="1">
    <location>
        <begin position="312"/>
        <end position="353"/>
    </location>
</feature>
<feature type="region of interest" description="Disordered" evidence="2">
    <location>
        <begin position="228"/>
        <end position="247"/>
    </location>
</feature>
<dbReference type="InterPro" id="IPR040349">
    <property type="entry name" value="Csm1/Pcs1"/>
</dbReference>
<reference evidence="5" key="3">
    <citation type="submission" date="2018-07" db="EMBL/GenBank/DDBJ databases">
        <authorList>
            <person name="Quirk P.G."/>
            <person name="Krulwich T.A."/>
        </authorList>
    </citation>
    <scope>NUCLEOTIDE SEQUENCE</scope>
    <source>
        <strain evidence="5">96224</strain>
    </source>
</reference>
<dbReference type="Proteomes" id="UP000053110">
    <property type="component" value="Unassembled WGS sequence"/>
</dbReference>
<feature type="domain" description="Monopolin complex subunit Csm1/Pcs1 C-terminal" evidence="3">
    <location>
        <begin position="395"/>
        <end position="500"/>
    </location>
</feature>
<feature type="region of interest" description="Disordered" evidence="2">
    <location>
        <begin position="1"/>
        <end position="196"/>
    </location>
</feature>
<dbReference type="EMBL" id="UIGY01000001">
    <property type="protein sequence ID" value="SUZ07465.1"/>
    <property type="molecule type" value="Genomic_DNA"/>
</dbReference>
<keyword evidence="1" id="KW-0175">Coiled coil</keyword>
<feature type="compositionally biased region" description="Basic and acidic residues" evidence="2">
    <location>
        <begin position="169"/>
        <end position="182"/>
    </location>
</feature>
<feature type="compositionally biased region" description="Polar residues" evidence="2">
    <location>
        <begin position="138"/>
        <end position="150"/>
    </location>
</feature>
<dbReference type="GO" id="GO:0033551">
    <property type="term" value="C:monopolin complex"/>
    <property type="evidence" value="ECO:0007669"/>
    <property type="project" value="InterPro"/>
</dbReference>
<dbReference type="Gene3D" id="3.90.1150.80">
    <property type="match status" value="1"/>
</dbReference>
<dbReference type="OrthoDB" id="2431049at2759"/>
<dbReference type="InterPro" id="IPR020981">
    <property type="entry name" value="Csm1/Pcs1_C"/>
</dbReference>
<gene>
    <name evidence="4" type="ORF">BGT96224_164</name>
    <name evidence="5" type="ORF">BGT96224V2_LOCUS98</name>
</gene>
<dbReference type="GO" id="GO:1990644">
    <property type="term" value="F:microtubule site clamp"/>
    <property type="evidence" value="ECO:0007669"/>
    <property type="project" value="TreeGrafter"/>
</dbReference>
<dbReference type="FunFam" id="3.90.1150.80:FF:000001">
    <property type="entry name" value="Chromosome segregation protein (Pcs1)"/>
    <property type="match status" value="1"/>
</dbReference>
<evidence type="ECO:0000313" key="5">
    <source>
        <dbReference type="EMBL" id="SUZ07465.1"/>
    </source>
</evidence>
<protein>
    <submittedName>
        <fullName evidence="5">Bgt-164</fullName>
    </submittedName>
</protein>
<organism evidence="5">
    <name type="scientific">Blumeria graminis f. sp. tritici 96224</name>
    <dbReference type="NCBI Taxonomy" id="1268274"/>
    <lineage>
        <taxon>Eukaryota</taxon>
        <taxon>Fungi</taxon>
        <taxon>Dikarya</taxon>
        <taxon>Ascomycota</taxon>
        <taxon>Pezizomycotina</taxon>
        <taxon>Leotiomycetes</taxon>
        <taxon>Erysiphales</taxon>
        <taxon>Erysiphaceae</taxon>
        <taxon>Blumeria</taxon>
    </lineage>
</organism>
<evidence type="ECO:0000313" key="4">
    <source>
        <dbReference type="EMBL" id="EPQ67345.1"/>
    </source>
</evidence>
<name>A0A061HRY3_BLUGR</name>
<accession>A0A061HRY3</accession>
<dbReference type="GO" id="GO:0051315">
    <property type="term" value="P:attachment of mitotic spindle microtubules to kinetochore"/>
    <property type="evidence" value="ECO:0007669"/>
    <property type="project" value="TreeGrafter"/>
</dbReference>
<feature type="compositionally biased region" description="Low complexity" evidence="2">
    <location>
        <begin position="51"/>
        <end position="67"/>
    </location>
</feature>
<dbReference type="AlphaFoldDB" id="A0A061HRY3"/>